<feature type="compositionally biased region" description="Polar residues" evidence="1">
    <location>
        <begin position="90"/>
        <end position="102"/>
    </location>
</feature>
<dbReference type="EMBL" id="PKSM01000036">
    <property type="protein sequence ID" value="POW20258.1"/>
    <property type="molecule type" value="Genomic_DNA"/>
</dbReference>
<feature type="compositionally biased region" description="Acidic residues" evidence="1">
    <location>
        <begin position="520"/>
        <end position="541"/>
    </location>
</feature>
<reference evidence="2 3" key="1">
    <citation type="submission" date="2017-12" db="EMBL/GenBank/DDBJ databases">
        <title>Gene loss provides genomic basis for host adaptation in cereal stripe rust fungi.</title>
        <authorList>
            <person name="Xia C."/>
        </authorList>
    </citation>
    <scope>NUCLEOTIDE SEQUENCE [LARGE SCALE GENOMIC DNA]</scope>
    <source>
        <strain evidence="2 3">93TX-2</strain>
    </source>
</reference>
<accession>A0A2S4WEU4</accession>
<gene>
    <name evidence="2" type="ORF">PSHT_03717</name>
</gene>
<feature type="compositionally biased region" description="Low complexity" evidence="1">
    <location>
        <begin position="57"/>
        <end position="71"/>
    </location>
</feature>
<reference evidence="3" key="2">
    <citation type="journal article" date="2018" name="BMC Genomics">
        <title>Genomic insights into host adaptation between the wheat stripe rust pathogen (Puccinia striiformis f. sp. tritici) and the barley stripe rust pathogen (Puccinia striiformis f. sp. hordei).</title>
        <authorList>
            <person name="Xia C."/>
            <person name="Wang M."/>
            <person name="Yin C."/>
            <person name="Cornejo O.E."/>
            <person name="Hulbert S.H."/>
            <person name="Chen X."/>
        </authorList>
    </citation>
    <scope>NUCLEOTIDE SEQUENCE [LARGE SCALE GENOMIC DNA]</scope>
    <source>
        <strain evidence="3">93TX-2</strain>
    </source>
</reference>
<organism evidence="2 3">
    <name type="scientific">Puccinia striiformis</name>
    <dbReference type="NCBI Taxonomy" id="27350"/>
    <lineage>
        <taxon>Eukaryota</taxon>
        <taxon>Fungi</taxon>
        <taxon>Dikarya</taxon>
        <taxon>Basidiomycota</taxon>
        <taxon>Pucciniomycotina</taxon>
        <taxon>Pucciniomycetes</taxon>
        <taxon>Pucciniales</taxon>
        <taxon>Pucciniaceae</taxon>
        <taxon>Puccinia</taxon>
    </lineage>
</organism>
<dbReference type="VEuPathDB" id="FungiDB:PSTT_02352"/>
<evidence type="ECO:0000256" key="1">
    <source>
        <dbReference type="SAM" id="MobiDB-lite"/>
    </source>
</evidence>
<reference evidence="3" key="3">
    <citation type="journal article" date="2018" name="Mol. Plant Microbe Interact.">
        <title>Genome sequence resources for the wheat stripe rust pathogen (Puccinia striiformis f. sp. tritici) and the barley stripe rust pathogen (Puccinia striiformis f. sp. hordei).</title>
        <authorList>
            <person name="Xia C."/>
            <person name="Wang M."/>
            <person name="Yin C."/>
            <person name="Cornejo O.E."/>
            <person name="Hulbert S.H."/>
            <person name="Chen X."/>
        </authorList>
    </citation>
    <scope>NUCLEOTIDE SEQUENCE [LARGE SCALE GENOMIC DNA]</scope>
    <source>
        <strain evidence="3">93TX-2</strain>
    </source>
</reference>
<sequence>MPGLGLIPIKNSTTQSSAHEATIAKLLKEVASLKASQSKSDRKKANTSNPKVVVSNVAPASRPAPKKAPVPTTRSSNRSTLCSASKKKASVQTQPKRSQRATSAPPEFTNKKKTLKPKKTVAPKPITAKCHPKQMQKDNFPPDFTPTKGLQTQDSVPRPPELSTLQEFYRRFRRAEQIEEAIKKPRTHFGAQSNSQFLLNVQGGRVKYRKSVVHLGSNFVRYAQGLMKQLGLQVWCPNLDEDSASLYNSAHRISALTTFTELASTTATLTLESIPPWPAILLSLYPLTTTLKELKEEGKVAKDAAHKRFSKNRERLRDERLDYAIVNKFPKRYRAILEPISAHSDDEKEEGNRFFTIKTLMFRSKNANQFFRRLDAVMLKASEQNPSAQGSCRRIRRLPRTPVMSTSLVAPKGLAIDYYGPKWYNELDLAQQKKIPNRSILALLPNASESLQPKDERHPDKKLSTRSFTKKYWEVQAEPYGLVLGDLSDSDDDDPDGKGGNHGGSEEEGEGIDLTAPSDDSGDEFYEEGDAGSLYDDDDKG</sequence>
<keyword evidence="3" id="KW-1185">Reference proteome</keyword>
<protein>
    <submittedName>
        <fullName evidence="2">Uncharacterized protein</fullName>
    </submittedName>
</protein>
<proteinExistence type="predicted"/>
<evidence type="ECO:0000313" key="3">
    <source>
        <dbReference type="Proteomes" id="UP000238274"/>
    </source>
</evidence>
<evidence type="ECO:0000313" key="2">
    <source>
        <dbReference type="EMBL" id="POW20258.1"/>
    </source>
</evidence>
<comment type="caution">
    <text evidence="2">The sequence shown here is derived from an EMBL/GenBank/DDBJ whole genome shotgun (WGS) entry which is preliminary data.</text>
</comment>
<dbReference type="AlphaFoldDB" id="A0A2S4WEU4"/>
<dbReference type="OrthoDB" id="2506388at2759"/>
<feature type="region of interest" description="Disordered" evidence="1">
    <location>
        <begin position="484"/>
        <end position="541"/>
    </location>
</feature>
<dbReference type="Proteomes" id="UP000238274">
    <property type="component" value="Unassembled WGS sequence"/>
</dbReference>
<feature type="compositionally biased region" description="Polar residues" evidence="1">
    <location>
        <begin position="72"/>
        <end position="83"/>
    </location>
</feature>
<name>A0A2S4WEU4_9BASI</name>
<feature type="region of interest" description="Disordered" evidence="1">
    <location>
        <begin position="32"/>
        <end position="118"/>
    </location>
</feature>
<dbReference type="VEuPathDB" id="FungiDB:PSHT_03717"/>